<keyword evidence="5 7" id="KW-1133">Transmembrane helix</keyword>
<gene>
    <name evidence="9" type="ORF">M2152_000563</name>
</gene>
<organism evidence="9 10">
    <name type="scientific">Antiquaquibacter oligotrophicus</name>
    <dbReference type="NCBI Taxonomy" id="2880260"/>
    <lineage>
        <taxon>Bacteria</taxon>
        <taxon>Bacillati</taxon>
        <taxon>Actinomycetota</taxon>
        <taxon>Actinomycetes</taxon>
        <taxon>Micrococcales</taxon>
        <taxon>Microbacteriaceae</taxon>
        <taxon>Antiquaquibacter</taxon>
    </lineage>
</organism>
<keyword evidence="3" id="KW-1003">Cell membrane</keyword>
<name>A0ABT6KK70_9MICO</name>
<comment type="caution">
    <text evidence="9">The sequence shown here is derived from an EMBL/GenBank/DDBJ whole genome shotgun (WGS) entry which is preliminary data.</text>
</comment>
<keyword evidence="6 7" id="KW-0472">Membrane</keyword>
<dbReference type="PANTHER" id="PTHR43163">
    <property type="entry name" value="DIPEPTIDE TRANSPORT SYSTEM PERMEASE PROTEIN DPPB-RELATED"/>
    <property type="match status" value="1"/>
</dbReference>
<dbReference type="PROSITE" id="PS50928">
    <property type="entry name" value="ABC_TM1"/>
    <property type="match status" value="1"/>
</dbReference>
<comment type="subcellular location">
    <subcellularLocation>
        <location evidence="1 7">Cell membrane</location>
        <topology evidence="1 7">Multi-pass membrane protein</topology>
    </subcellularLocation>
</comment>
<feature type="domain" description="ABC transmembrane type-1" evidence="8">
    <location>
        <begin position="95"/>
        <end position="298"/>
    </location>
</feature>
<dbReference type="Gene3D" id="1.10.3720.10">
    <property type="entry name" value="MetI-like"/>
    <property type="match status" value="1"/>
</dbReference>
<evidence type="ECO:0000256" key="6">
    <source>
        <dbReference type="ARBA" id="ARBA00023136"/>
    </source>
</evidence>
<feature type="transmembrane region" description="Helical" evidence="7">
    <location>
        <begin position="12"/>
        <end position="30"/>
    </location>
</feature>
<dbReference type="EMBL" id="JARXVQ010000001">
    <property type="protein sequence ID" value="MDH6180381.1"/>
    <property type="molecule type" value="Genomic_DNA"/>
</dbReference>
<reference evidence="9 10" key="1">
    <citation type="submission" date="2023-04" db="EMBL/GenBank/DDBJ databases">
        <title>Genome Encyclopedia of Bacteria and Archaea VI: Functional Genomics of Type Strains.</title>
        <authorList>
            <person name="Whitman W."/>
        </authorList>
    </citation>
    <scope>NUCLEOTIDE SEQUENCE [LARGE SCALE GENOMIC DNA]</scope>
    <source>
        <strain evidence="9 10">SG_E_30_P1</strain>
    </source>
</reference>
<dbReference type="InterPro" id="IPR000515">
    <property type="entry name" value="MetI-like"/>
</dbReference>
<evidence type="ECO:0000313" key="9">
    <source>
        <dbReference type="EMBL" id="MDH6180381.1"/>
    </source>
</evidence>
<evidence type="ECO:0000256" key="7">
    <source>
        <dbReference type="RuleBase" id="RU363032"/>
    </source>
</evidence>
<dbReference type="Proteomes" id="UP001160142">
    <property type="component" value="Unassembled WGS sequence"/>
</dbReference>
<feature type="transmembrane region" description="Helical" evidence="7">
    <location>
        <begin position="134"/>
        <end position="155"/>
    </location>
</feature>
<evidence type="ECO:0000259" key="8">
    <source>
        <dbReference type="PROSITE" id="PS50928"/>
    </source>
</evidence>
<keyword evidence="10" id="KW-1185">Reference proteome</keyword>
<evidence type="ECO:0000256" key="5">
    <source>
        <dbReference type="ARBA" id="ARBA00022989"/>
    </source>
</evidence>
<proteinExistence type="inferred from homology"/>
<sequence>MTAYILRRLLQAIPVFFGSTLLIYAMVFALPGDPILAMFGDRTPTPEQLAALQERYQLGDNFFVRYFSYLGDLFQGNLGTTFSGQSVNEILLRTFPNTLRLALLAVVIQLLFGVLVGLVSGLRKGSIFDHASLLISLVLISLPVFVLAFVAQFVLGIQLGIFRPTVGPGAPWADLILPAIVLAALNFAYVVRLTRASVIETSQQDFVRMAYGKGLPGRRVIPVHVLRNSLIPVTTNLAADFGILIVGATVTEGIFNVPGVGNELFKAINRHDSPEIVSIVTILVIIYVLVNLLIDLLYGVLDPRIRYVK</sequence>
<comment type="similarity">
    <text evidence="7">Belongs to the binding-protein-dependent transport system permease family.</text>
</comment>
<dbReference type="InterPro" id="IPR045621">
    <property type="entry name" value="BPD_transp_1_N"/>
</dbReference>
<evidence type="ECO:0000256" key="4">
    <source>
        <dbReference type="ARBA" id="ARBA00022692"/>
    </source>
</evidence>
<feature type="transmembrane region" description="Helical" evidence="7">
    <location>
        <begin position="237"/>
        <end position="256"/>
    </location>
</feature>
<evidence type="ECO:0000256" key="3">
    <source>
        <dbReference type="ARBA" id="ARBA00022475"/>
    </source>
</evidence>
<dbReference type="CDD" id="cd06261">
    <property type="entry name" value="TM_PBP2"/>
    <property type="match status" value="1"/>
</dbReference>
<keyword evidence="2 7" id="KW-0813">Transport</keyword>
<dbReference type="Pfam" id="PF19300">
    <property type="entry name" value="BPD_transp_1_N"/>
    <property type="match status" value="1"/>
</dbReference>
<dbReference type="SUPFAM" id="SSF161098">
    <property type="entry name" value="MetI-like"/>
    <property type="match status" value="1"/>
</dbReference>
<feature type="transmembrane region" description="Helical" evidence="7">
    <location>
        <begin position="175"/>
        <end position="194"/>
    </location>
</feature>
<dbReference type="PANTHER" id="PTHR43163:SF7">
    <property type="entry name" value="DIPEPTIDE-TRANSPORT INTEGRAL MEMBRANE PROTEIN ABC TRANSPORTER DPPB-RELATED"/>
    <property type="match status" value="1"/>
</dbReference>
<dbReference type="InterPro" id="IPR035906">
    <property type="entry name" value="MetI-like_sf"/>
</dbReference>
<keyword evidence="4 7" id="KW-0812">Transmembrane</keyword>
<dbReference type="Pfam" id="PF00528">
    <property type="entry name" value="BPD_transp_1"/>
    <property type="match status" value="1"/>
</dbReference>
<evidence type="ECO:0000256" key="2">
    <source>
        <dbReference type="ARBA" id="ARBA00022448"/>
    </source>
</evidence>
<protein>
    <submittedName>
        <fullName evidence="9">Oligopeptide transport system permease protein</fullName>
    </submittedName>
</protein>
<dbReference type="RefSeq" id="WP_322132737.1">
    <property type="nucleotide sequence ID" value="NZ_CP085036.1"/>
</dbReference>
<feature type="transmembrane region" description="Helical" evidence="7">
    <location>
        <begin position="101"/>
        <end position="122"/>
    </location>
</feature>
<evidence type="ECO:0000256" key="1">
    <source>
        <dbReference type="ARBA" id="ARBA00004651"/>
    </source>
</evidence>
<feature type="transmembrane region" description="Helical" evidence="7">
    <location>
        <begin position="276"/>
        <end position="301"/>
    </location>
</feature>
<evidence type="ECO:0000313" key="10">
    <source>
        <dbReference type="Proteomes" id="UP001160142"/>
    </source>
</evidence>
<accession>A0ABT6KK70</accession>